<gene>
    <name evidence="1" type="ORF">E2562_029282</name>
</gene>
<dbReference type="AlphaFoldDB" id="A0A6G1BNL6"/>
<dbReference type="EMBL" id="SPHZ02000012">
    <property type="protein sequence ID" value="KAF0889608.1"/>
    <property type="molecule type" value="Genomic_DNA"/>
</dbReference>
<dbReference type="Gene3D" id="3.30.70.270">
    <property type="match status" value="1"/>
</dbReference>
<dbReference type="SUPFAM" id="SSF56672">
    <property type="entry name" value="DNA/RNA polymerases"/>
    <property type="match status" value="1"/>
</dbReference>
<evidence type="ECO:0000313" key="1">
    <source>
        <dbReference type="EMBL" id="KAF0889608.1"/>
    </source>
</evidence>
<evidence type="ECO:0000313" key="2">
    <source>
        <dbReference type="Proteomes" id="UP000479710"/>
    </source>
</evidence>
<dbReference type="InterPro" id="IPR043502">
    <property type="entry name" value="DNA/RNA_pol_sf"/>
</dbReference>
<protein>
    <recommendedName>
        <fullName evidence="3">Reverse transcriptase domain-containing protein</fullName>
    </recommendedName>
</protein>
<evidence type="ECO:0008006" key="3">
    <source>
        <dbReference type="Google" id="ProtNLM"/>
    </source>
</evidence>
<keyword evidence="2" id="KW-1185">Reference proteome</keyword>
<proteinExistence type="predicted"/>
<reference evidence="1 2" key="1">
    <citation type="submission" date="2019-11" db="EMBL/GenBank/DDBJ databases">
        <title>Whole genome sequence of Oryza granulata.</title>
        <authorList>
            <person name="Li W."/>
        </authorList>
    </citation>
    <scope>NUCLEOTIDE SEQUENCE [LARGE SCALE GENOMIC DNA]</scope>
    <source>
        <strain evidence="2">cv. Menghai</strain>
        <tissue evidence="1">Leaf</tissue>
    </source>
</reference>
<dbReference type="InterPro" id="IPR043128">
    <property type="entry name" value="Rev_trsase/Diguanyl_cyclase"/>
</dbReference>
<accession>A0A6G1BNL6</accession>
<comment type="caution">
    <text evidence="1">The sequence shown here is derived from an EMBL/GenBank/DDBJ whole genome shotgun (WGS) entry which is preliminary data.</text>
</comment>
<organism evidence="1 2">
    <name type="scientific">Oryza meyeriana var. granulata</name>
    <dbReference type="NCBI Taxonomy" id="110450"/>
    <lineage>
        <taxon>Eukaryota</taxon>
        <taxon>Viridiplantae</taxon>
        <taxon>Streptophyta</taxon>
        <taxon>Embryophyta</taxon>
        <taxon>Tracheophyta</taxon>
        <taxon>Spermatophyta</taxon>
        <taxon>Magnoliopsida</taxon>
        <taxon>Liliopsida</taxon>
        <taxon>Poales</taxon>
        <taxon>Poaceae</taxon>
        <taxon>BOP clade</taxon>
        <taxon>Oryzoideae</taxon>
        <taxon>Oryzeae</taxon>
        <taxon>Oryzinae</taxon>
        <taxon>Oryza</taxon>
        <taxon>Oryza meyeriana</taxon>
    </lineage>
</organism>
<name>A0A6G1BNL6_9ORYZ</name>
<sequence>MPFGLMNAPMMFWALMNSVLKPFLRRFVLLLREHRLFLKGIKCFFGANSITYLGHIVSADWEAMDPSKIAAV</sequence>
<dbReference type="OrthoDB" id="8051208at2759"/>
<dbReference type="Proteomes" id="UP000479710">
    <property type="component" value="Unassembled WGS sequence"/>
</dbReference>